<keyword evidence="1" id="KW-1133">Transmembrane helix</keyword>
<dbReference type="Proteomes" id="UP000178869">
    <property type="component" value="Unassembled WGS sequence"/>
</dbReference>
<dbReference type="AlphaFoldDB" id="A0A1G2PDH6"/>
<comment type="caution">
    <text evidence="2">The sequence shown here is derived from an EMBL/GenBank/DDBJ whole genome shotgun (WGS) entry which is preliminary data.</text>
</comment>
<protein>
    <submittedName>
        <fullName evidence="2">Uncharacterized protein</fullName>
    </submittedName>
</protein>
<keyword evidence="1" id="KW-0472">Membrane</keyword>
<reference evidence="2 3" key="1">
    <citation type="journal article" date="2016" name="Nat. Commun.">
        <title>Thousands of microbial genomes shed light on interconnected biogeochemical processes in an aquifer system.</title>
        <authorList>
            <person name="Anantharaman K."/>
            <person name="Brown C.T."/>
            <person name="Hug L.A."/>
            <person name="Sharon I."/>
            <person name="Castelle C.J."/>
            <person name="Probst A.J."/>
            <person name="Thomas B.C."/>
            <person name="Singh A."/>
            <person name="Wilkins M.J."/>
            <person name="Karaoz U."/>
            <person name="Brodie E.L."/>
            <person name="Williams K.H."/>
            <person name="Hubbard S.S."/>
            <person name="Banfield J.F."/>
        </authorList>
    </citation>
    <scope>NUCLEOTIDE SEQUENCE [LARGE SCALE GENOMIC DNA]</scope>
</reference>
<sequence length="193" mass="22116">MPRCFCSLFLVGFFKRRIIWILLNLKTKNLMKPKHVLYSLAVAAIAFFGTVQYTNAHQSMTDNSFMRQMMGQQTLYSMEQMEDQMMGDANHERMEELMDKLFAGTLSSEEQSEMTAMMQNQQTGAGAMLGMMGMMTSRMMQNAGIGNSSMMGFNYPMNVWGGTWLYSLLLFVWLVVGILAAIWLFKQILKKNQ</sequence>
<name>A0A1G2PDH6_9BACT</name>
<keyword evidence="1" id="KW-0812">Transmembrane</keyword>
<accession>A0A1G2PDH6</accession>
<gene>
    <name evidence="2" type="ORF">A2828_00285</name>
</gene>
<feature type="transmembrane region" description="Helical" evidence="1">
    <location>
        <begin position="164"/>
        <end position="185"/>
    </location>
</feature>
<dbReference type="EMBL" id="MHSR01000016">
    <property type="protein sequence ID" value="OHA46375.1"/>
    <property type="molecule type" value="Genomic_DNA"/>
</dbReference>
<evidence type="ECO:0000313" key="2">
    <source>
        <dbReference type="EMBL" id="OHA46375.1"/>
    </source>
</evidence>
<feature type="transmembrane region" description="Helical" evidence="1">
    <location>
        <begin position="35"/>
        <end position="56"/>
    </location>
</feature>
<evidence type="ECO:0000313" key="3">
    <source>
        <dbReference type="Proteomes" id="UP000178869"/>
    </source>
</evidence>
<evidence type="ECO:0000256" key="1">
    <source>
        <dbReference type="SAM" id="Phobius"/>
    </source>
</evidence>
<organism evidence="2 3">
    <name type="scientific">Candidatus Terrybacteria bacterium RIFCSPHIGHO2_01_FULL_43_35</name>
    <dbReference type="NCBI Taxonomy" id="1802361"/>
    <lineage>
        <taxon>Bacteria</taxon>
        <taxon>Candidatus Terryibacteriota</taxon>
    </lineage>
</organism>
<proteinExistence type="predicted"/>